<dbReference type="EMBL" id="LAZR01015504">
    <property type="protein sequence ID" value="KKM10866.1"/>
    <property type="molecule type" value="Genomic_DNA"/>
</dbReference>
<comment type="caution">
    <text evidence="2">The sequence shown here is derived from an EMBL/GenBank/DDBJ whole genome shotgun (WGS) entry which is preliminary data.</text>
</comment>
<reference evidence="2" key="1">
    <citation type="journal article" date="2015" name="Nature">
        <title>Complex archaea that bridge the gap between prokaryotes and eukaryotes.</title>
        <authorList>
            <person name="Spang A."/>
            <person name="Saw J.H."/>
            <person name="Jorgensen S.L."/>
            <person name="Zaremba-Niedzwiedzka K."/>
            <person name="Martijn J."/>
            <person name="Lind A.E."/>
            <person name="van Eijk R."/>
            <person name="Schleper C."/>
            <person name="Guy L."/>
            <person name="Ettema T.J."/>
        </authorList>
    </citation>
    <scope>NUCLEOTIDE SEQUENCE</scope>
</reference>
<sequence>METEIETRLIWLEKRSFRIVLISTFTALSVVLGYLLVYLPNIELFTLTIFLSGFVLGKRDGITVGFSSSFIFCFFNPFGASPLPLFIFQLVYYSTLGSVGGVTNKFLRNKNLFTANEDLYKNSVIFIFGLVGAVSTSIYQVLSSIVDVLFFFGDFHGFVPYFITGIPFTIIHIVGNTLGFIFILPGTIMVVFKMLY</sequence>
<evidence type="ECO:0000313" key="2">
    <source>
        <dbReference type="EMBL" id="KKM10866.1"/>
    </source>
</evidence>
<dbReference type="Pfam" id="PF12822">
    <property type="entry name" value="ECF_trnsprt"/>
    <property type="match status" value="1"/>
</dbReference>
<evidence type="ECO:0008006" key="3">
    <source>
        <dbReference type="Google" id="ProtNLM"/>
    </source>
</evidence>
<dbReference type="InterPro" id="IPR024529">
    <property type="entry name" value="ECF_trnsprt_substrate-spec"/>
</dbReference>
<name>A0A0F9JSN8_9ZZZZ</name>
<dbReference type="AlphaFoldDB" id="A0A0F9JSN8"/>
<dbReference type="Gene3D" id="1.10.1760.20">
    <property type="match status" value="1"/>
</dbReference>
<feature type="transmembrane region" description="Helical" evidence="1">
    <location>
        <begin position="20"/>
        <end position="40"/>
    </location>
</feature>
<feature type="transmembrane region" description="Helical" evidence="1">
    <location>
        <begin position="162"/>
        <end position="192"/>
    </location>
</feature>
<organism evidence="2">
    <name type="scientific">marine sediment metagenome</name>
    <dbReference type="NCBI Taxonomy" id="412755"/>
    <lineage>
        <taxon>unclassified sequences</taxon>
        <taxon>metagenomes</taxon>
        <taxon>ecological metagenomes</taxon>
    </lineage>
</organism>
<dbReference type="GO" id="GO:0022857">
    <property type="term" value="F:transmembrane transporter activity"/>
    <property type="evidence" value="ECO:0007669"/>
    <property type="project" value="InterPro"/>
</dbReference>
<feature type="transmembrane region" description="Helical" evidence="1">
    <location>
        <begin position="119"/>
        <end position="142"/>
    </location>
</feature>
<evidence type="ECO:0000256" key="1">
    <source>
        <dbReference type="SAM" id="Phobius"/>
    </source>
</evidence>
<gene>
    <name evidence="2" type="ORF">LCGC14_1721670</name>
</gene>
<proteinExistence type="predicted"/>
<accession>A0A0F9JSN8</accession>
<feature type="transmembrane region" description="Helical" evidence="1">
    <location>
        <begin position="86"/>
        <end position="107"/>
    </location>
</feature>
<protein>
    <recommendedName>
        <fullName evidence="3">ECF transporter S component</fullName>
    </recommendedName>
</protein>
<keyword evidence="1" id="KW-0812">Transmembrane</keyword>
<keyword evidence="1" id="KW-0472">Membrane</keyword>
<keyword evidence="1" id="KW-1133">Transmembrane helix</keyword>